<feature type="short sequence motif" description="GXSXG" evidence="2">
    <location>
        <begin position="36"/>
        <end position="40"/>
    </location>
</feature>
<name>A0ABT9YY67_9BACI</name>
<evidence type="ECO:0000256" key="1">
    <source>
        <dbReference type="ARBA" id="ARBA00023098"/>
    </source>
</evidence>
<dbReference type="PROSITE" id="PS51635">
    <property type="entry name" value="PNPLA"/>
    <property type="match status" value="1"/>
</dbReference>
<feature type="active site" description="Proton acceptor" evidence="2">
    <location>
        <position position="183"/>
    </location>
</feature>
<dbReference type="Pfam" id="PF01734">
    <property type="entry name" value="Patatin"/>
    <property type="match status" value="1"/>
</dbReference>
<dbReference type="PANTHER" id="PTHR46394">
    <property type="entry name" value="ANNEXIN"/>
    <property type="match status" value="1"/>
</dbReference>
<protein>
    <submittedName>
        <fullName evidence="4">NTE family protein</fullName>
    </submittedName>
</protein>
<keyword evidence="5" id="KW-1185">Reference proteome</keyword>
<sequence length="297" mass="33660">MYIDGVFSGGGIKGFALIGAFKAIEMKGFKFKRLAGTSAGSIISAFVIAGYTADEILEMMEEIDLKMFLDERKSLIPFSLTKWLSLYWNLGLYKGNKLEEWLVMKLKDKGIVTFADIPKGSFRVIASDLTNGRLIVLPDDLHKYGIHPESFSVARAVRMSCSLPYFFEPVRLASSTGTNIIVDGGVLSNFPIWLFQHDKKTNKTKSRPVLGIKLSMKETERPKRKINNAIELFSALFETMKDAHDSRHISSRHEKDIIFIPVDDIVTTEFSLDEEKKLALIELGEKRTIEFLKTWTY</sequence>
<dbReference type="RefSeq" id="WP_174879183.1">
    <property type="nucleotide sequence ID" value="NZ_CADEPK010000009.1"/>
</dbReference>
<reference evidence="4 5" key="1">
    <citation type="submission" date="2023-07" db="EMBL/GenBank/DDBJ databases">
        <title>Genomic Encyclopedia of Type Strains, Phase IV (KMG-IV): sequencing the most valuable type-strain genomes for metagenomic binning, comparative biology and taxonomic classification.</title>
        <authorList>
            <person name="Goeker M."/>
        </authorList>
    </citation>
    <scope>NUCLEOTIDE SEQUENCE [LARGE SCALE GENOMIC DNA]</scope>
    <source>
        <strain evidence="4 5">DSM 17723</strain>
    </source>
</reference>
<evidence type="ECO:0000259" key="3">
    <source>
        <dbReference type="PROSITE" id="PS51635"/>
    </source>
</evidence>
<dbReference type="PANTHER" id="PTHR46394:SF1">
    <property type="entry name" value="PNPLA DOMAIN-CONTAINING PROTEIN"/>
    <property type="match status" value="1"/>
</dbReference>
<feature type="active site" description="Nucleophile" evidence="2">
    <location>
        <position position="38"/>
    </location>
</feature>
<dbReference type="EMBL" id="JAUSTZ010000002">
    <property type="protein sequence ID" value="MDQ0224937.1"/>
    <property type="molecule type" value="Genomic_DNA"/>
</dbReference>
<evidence type="ECO:0000313" key="5">
    <source>
        <dbReference type="Proteomes" id="UP001232245"/>
    </source>
</evidence>
<evidence type="ECO:0000256" key="2">
    <source>
        <dbReference type="PROSITE-ProRule" id="PRU01161"/>
    </source>
</evidence>
<feature type="short sequence motif" description="DGA/G" evidence="2">
    <location>
        <begin position="183"/>
        <end position="185"/>
    </location>
</feature>
<accession>A0ABT9YY67</accession>
<proteinExistence type="predicted"/>
<keyword evidence="1 2" id="KW-0443">Lipid metabolism</keyword>
<keyword evidence="2" id="KW-0378">Hydrolase</keyword>
<dbReference type="SUPFAM" id="SSF52151">
    <property type="entry name" value="FabD/lysophospholipase-like"/>
    <property type="match status" value="1"/>
</dbReference>
<dbReference type="CDD" id="cd07207">
    <property type="entry name" value="Pat_ExoU_VipD_like"/>
    <property type="match status" value="1"/>
</dbReference>
<feature type="domain" description="PNPLA" evidence="3">
    <location>
        <begin position="5"/>
        <end position="196"/>
    </location>
</feature>
<dbReference type="Proteomes" id="UP001232245">
    <property type="component" value="Unassembled WGS sequence"/>
</dbReference>
<dbReference type="InterPro" id="IPR016035">
    <property type="entry name" value="Acyl_Trfase/lysoPLipase"/>
</dbReference>
<comment type="caution">
    <text evidence="4">The sequence shown here is derived from an EMBL/GenBank/DDBJ whole genome shotgun (WGS) entry which is preliminary data.</text>
</comment>
<gene>
    <name evidence="4" type="ORF">J2S02_001266</name>
</gene>
<dbReference type="Gene3D" id="3.40.1090.10">
    <property type="entry name" value="Cytosolic phospholipase A2 catalytic domain"/>
    <property type="match status" value="2"/>
</dbReference>
<dbReference type="InterPro" id="IPR052580">
    <property type="entry name" value="Lipid_Hydrolase"/>
</dbReference>
<organism evidence="4 5">
    <name type="scientific">Metabacillus niabensis</name>
    <dbReference type="NCBI Taxonomy" id="324854"/>
    <lineage>
        <taxon>Bacteria</taxon>
        <taxon>Bacillati</taxon>
        <taxon>Bacillota</taxon>
        <taxon>Bacilli</taxon>
        <taxon>Bacillales</taxon>
        <taxon>Bacillaceae</taxon>
        <taxon>Metabacillus</taxon>
    </lineage>
</organism>
<feature type="short sequence motif" description="GXGXXG" evidence="2">
    <location>
        <begin position="9"/>
        <end position="14"/>
    </location>
</feature>
<dbReference type="InterPro" id="IPR002641">
    <property type="entry name" value="PNPLA_dom"/>
</dbReference>
<evidence type="ECO:0000313" key="4">
    <source>
        <dbReference type="EMBL" id="MDQ0224937.1"/>
    </source>
</evidence>
<keyword evidence="2" id="KW-0442">Lipid degradation</keyword>